<evidence type="ECO:0000259" key="2">
    <source>
        <dbReference type="PROSITE" id="PS51677"/>
    </source>
</evidence>
<evidence type="ECO:0000313" key="4">
    <source>
        <dbReference type="Proteomes" id="UP001596972"/>
    </source>
</evidence>
<organism evidence="3 4">
    <name type="scientific">Actinomadura sediminis</name>
    <dbReference type="NCBI Taxonomy" id="1038904"/>
    <lineage>
        <taxon>Bacteria</taxon>
        <taxon>Bacillati</taxon>
        <taxon>Actinomycetota</taxon>
        <taxon>Actinomycetes</taxon>
        <taxon>Streptosporangiales</taxon>
        <taxon>Thermomonosporaceae</taxon>
        <taxon>Actinomadura</taxon>
    </lineage>
</organism>
<proteinExistence type="predicted"/>
<name>A0ABW3ENL5_9ACTN</name>
<dbReference type="Proteomes" id="UP001596972">
    <property type="component" value="Unassembled WGS sequence"/>
</dbReference>
<dbReference type="CDD" id="cd10917">
    <property type="entry name" value="CE4_NodB_like_6s_7s"/>
    <property type="match status" value="1"/>
</dbReference>
<dbReference type="Pfam" id="PF01522">
    <property type="entry name" value="Polysacc_deac_1"/>
    <property type="match status" value="1"/>
</dbReference>
<keyword evidence="3" id="KW-0378">Hydrolase</keyword>
<dbReference type="RefSeq" id="WP_378298594.1">
    <property type="nucleotide sequence ID" value="NZ_JBHTJA010000020.1"/>
</dbReference>
<protein>
    <submittedName>
        <fullName evidence="3">Polysaccharide deacetylase family protein</fullName>
        <ecNumber evidence="3">3.-.-.-</ecNumber>
    </submittedName>
</protein>
<dbReference type="EC" id="3.-.-.-" evidence="3"/>
<comment type="caution">
    <text evidence="3">The sequence shown here is derived from an EMBL/GenBank/DDBJ whole genome shotgun (WGS) entry which is preliminary data.</text>
</comment>
<feature type="domain" description="NodB homology" evidence="2">
    <location>
        <begin position="66"/>
        <end position="245"/>
    </location>
</feature>
<evidence type="ECO:0000313" key="3">
    <source>
        <dbReference type="EMBL" id="MFD0901375.1"/>
    </source>
</evidence>
<evidence type="ECO:0000256" key="1">
    <source>
        <dbReference type="SAM" id="MobiDB-lite"/>
    </source>
</evidence>
<feature type="region of interest" description="Disordered" evidence="1">
    <location>
        <begin position="147"/>
        <end position="166"/>
    </location>
</feature>
<accession>A0ABW3ENL5</accession>
<dbReference type="SUPFAM" id="SSF88713">
    <property type="entry name" value="Glycoside hydrolase/deacetylase"/>
    <property type="match status" value="1"/>
</dbReference>
<reference evidence="4" key="1">
    <citation type="journal article" date="2019" name="Int. J. Syst. Evol. Microbiol.">
        <title>The Global Catalogue of Microorganisms (GCM) 10K type strain sequencing project: providing services to taxonomists for standard genome sequencing and annotation.</title>
        <authorList>
            <consortium name="The Broad Institute Genomics Platform"/>
            <consortium name="The Broad Institute Genome Sequencing Center for Infectious Disease"/>
            <person name="Wu L."/>
            <person name="Ma J."/>
        </authorList>
    </citation>
    <scope>NUCLEOTIDE SEQUENCE [LARGE SCALE GENOMIC DNA]</scope>
    <source>
        <strain evidence="4">JCM 31202</strain>
    </source>
</reference>
<dbReference type="PANTHER" id="PTHR10587">
    <property type="entry name" value="GLYCOSYL TRANSFERASE-RELATED"/>
    <property type="match status" value="1"/>
</dbReference>
<keyword evidence="4" id="KW-1185">Reference proteome</keyword>
<dbReference type="PROSITE" id="PS51677">
    <property type="entry name" value="NODB"/>
    <property type="match status" value="1"/>
</dbReference>
<dbReference type="EMBL" id="JBHTJA010000020">
    <property type="protein sequence ID" value="MFD0901375.1"/>
    <property type="molecule type" value="Genomic_DNA"/>
</dbReference>
<dbReference type="GO" id="GO:0016787">
    <property type="term" value="F:hydrolase activity"/>
    <property type="evidence" value="ECO:0007669"/>
    <property type="project" value="UniProtKB-KW"/>
</dbReference>
<sequence>MTLGTTVRRHLLELGFGLLALAAVVPLARQELRPGGDAPARAAEARDVVTPEMLAPASTANPCERGRVELTFDDGPDVYTPQVLEVLRAHGVRAVFYVTGEKAAARPAMVREIAAAGHRVENHGWNHPHLTDLAPAQVREQLARTSDAVEDAGAPRPTLFRPPFGDADPTVEAQARALGMRVVRWTVDTHDWRGRAPDEIAATVLTRAEPGAVVLMHDGVARSAATVRALPTIIRGLRARGFCTALPG</sequence>
<dbReference type="InterPro" id="IPR050248">
    <property type="entry name" value="Polysacc_deacetylase_ArnD"/>
</dbReference>
<dbReference type="InterPro" id="IPR002509">
    <property type="entry name" value="NODB_dom"/>
</dbReference>
<gene>
    <name evidence="3" type="ORF">ACFQ11_13325</name>
</gene>
<dbReference type="InterPro" id="IPR011330">
    <property type="entry name" value="Glyco_hydro/deAcase_b/a-brl"/>
</dbReference>
<dbReference type="Gene3D" id="3.20.20.370">
    <property type="entry name" value="Glycoside hydrolase/deacetylase"/>
    <property type="match status" value="1"/>
</dbReference>